<evidence type="ECO:0000256" key="2">
    <source>
        <dbReference type="SAM" id="SignalP"/>
    </source>
</evidence>
<accession>A0AAT9FRV1</accession>
<keyword evidence="2" id="KW-0732">Signal</keyword>
<proteinExistence type="predicted"/>
<dbReference type="AlphaFoldDB" id="A0AAT9FRV1"/>
<evidence type="ECO:0000256" key="1">
    <source>
        <dbReference type="SAM" id="Coils"/>
    </source>
</evidence>
<evidence type="ECO:0008006" key="4">
    <source>
        <dbReference type="Google" id="ProtNLM"/>
    </source>
</evidence>
<dbReference type="KEGG" id="osu:NT6N_37960"/>
<protein>
    <recommendedName>
        <fullName evidence="4">Flagellar assembly protein T C-terminal domain-containing protein</fullName>
    </recommendedName>
</protein>
<feature type="signal peptide" evidence="2">
    <location>
        <begin position="1"/>
        <end position="27"/>
    </location>
</feature>
<gene>
    <name evidence="3" type="ORF">NT6N_37960</name>
</gene>
<dbReference type="EMBL" id="AP026866">
    <property type="protein sequence ID" value="BDS08756.1"/>
    <property type="molecule type" value="Genomic_DNA"/>
</dbReference>
<name>A0AAT9FRV1_9BACT</name>
<evidence type="ECO:0000313" key="3">
    <source>
        <dbReference type="EMBL" id="BDS08756.1"/>
    </source>
</evidence>
<sequence length="249" mass="27048">MQLTANVTSALAGVFLLGAVVPCAAQAGSADGEGDKDRQIRLLERQLEKARNQNHVLARDLAASKKREAELSKSVTELRLRFAALGSNLLNGGQEALLEAVKNAEVLDKRYTATEKAVHNLMANMREYLRTAITADPDSRVRLETSIRELDAALGLVQKPRPQMALGSLQHAKIISIDAESGLLVINAGENQSVRRGMTFAIMRGNRKVAEAVVAETRKDFSGVLPTELDNPKDQIRAGDIASVKTEQR</sequence>
<reference evidence="3" key="1">
    <citation type="submission" date="2024-07" db="EMBL/GenBank/DDBJ databases">
        <title>Complete genome sequence of Verrucomicrobiaceae bacterium NT6N.</title>
        <authorList>
            <person name="Huang C."/>
            <person name="Takami H."/>
            <person name="Hamasaki K."/>
        </authorList>
    </citation>
    <scope>NUCLEOTIDE SEQUENCE</scope>
    <source>
        <strain evidence="3">NT6N</strain>
    </source>
</reference>
<feature type="chain" id="PRO_5043378152" description="Flagellar assembly protein T C-terminal domain-containing protein" evidence="2">
    <location>
        <begin position="28"/>
        <end position="249"/>
    </location>
</feature>
<organism evidence="3">
    <name type="scientific">Oceaniferula spumae</name>
    <dbReference type="NCBI Taxonomy" id="2979115"/>
    <lineage>
        <taxon>Bacteria</taxon>
        <taxon>Pseudomonadati</taxon>
        <taxon>Verrucomicrobiota</taxon>
        <taxon>Verrucomicrobiia</taxon>
        <taxon>Verrucomicrobiales</taxon>
        <taxon>Verrucomicrobiaceae</taxon>
        <taxon>Oceaniferula</taxon>
    </lineage>
</organism>
<feature type="coiled-coil region" evidence="1">
    <location>
        <begin position="33"/>
        <end position="67"/>
    </location>
</feature>
<keyword evidence="1" id="KW-0175">Coiled coil</keyword>